<dbReference type="SUPFAM" id="SSF56112">
    <property type="entry name" value="Protein kinase-like (PK-like)"/>
    <property type="match status" value="1"/>
</dbReference>
<feature type="region of interest" description="Disordered" evidence="1">
    <location>
        <begin position="747"/>
        <end position="795"/>
    </location>
</feature>
<evidence type="ECO:0000259" key="2">
    <source>
        <dbReference type="PROSITE" id="PS50011"/>
    </source>
</evidence>
<dbReference type="AlphaFoldDB" id="A0AAD7ISB2"/>
<feature type="compositionally biased region" description="Basic residues" evidence="1">
    <location>
        <begin position="785"/>
        <end position="795"/>
    </location>
</feature>
<dbReference type="InterPro" id="IPR040976">
    <property type="entry name" value="Pkinase_fungal"/>
</dbReference>
<feature type="compositionally biased region" description="Basic residues" evidence="1">
    <location>
        <begin position="21"/>
        <end position="36"/>
    </location>
</feature>
<dbReference type="GO" id="GO:0004672">
    <property type="term" value="F:protein kinase activity"/>
    <property type="evidence" value="ECO:0007669"/>
    <property type="project" value="InterPro"/>
</dbReference>
<dbReference type="InterPro" id="IPR008266">
    <property type="entry name" value="Tyr_kinase_AS"/>
</dbReference>
<dbReference type="Proteomes" id="UP001215280">
    <property type="component" value="Unassembled WGS sequence"/>
</dbReference>
<evidence type="ECO:0000313" key="3">
    <source>
        <dbReference type="EMBL" id="KAJ7747919.1"/>
    </source>
</evidence>
<dbReference type="GO" id="GO:0005524">
    <property type="term" value="F:ATP binding"/>
    <property type="evidence" value="ECO:0007669"/>
    <property type="project" value="InterPro"/>
</dbReference>
<evidence type="ECO:0000313" key="4">
    <source>
        <dbReference type="Proteomes" id="UP001215280"/>
    </source>
</evidence>
<dbReference type="SMART" id="SM00220">
    <property type="entry name" value="S_TKc"/>
    <property type="match status" value="1"/>
</dbReference>
<dbReference type="Gene3D" id="1.10.510.10">
    <property type="entry name" value="Transferase(Phosphotransferase) domain 1"/>
    <property type="match status" value="1"/>
</dbReference>
<proteinExistence type="predicted"/>
<accession>A0AAD7ISB2</accession>
<feature type="compositionally biased region" description="Low complexity" evidence="1">
    <location>
        <begin position="432"/>
        <end position="442"/>
    </location>
</feature>
<protein>
    <recommendedName>
        <fullName evidence="2">Protein kinase domain-containing protein</fullName>
    </recommendedName>
</protein>
<feature type="region of interest" description="Disordered" evidence="1">
    <location>
        <begin position="1"/>
        <end position="44"/>
    </location>
</feature>
<dbReference type="PROSITE" id="PS00109">
    <property type="entry name" value="PROTEIN_KINASE_TYR"/>
    <property type="match status" value="1"/>
</dbReference>
<reference evidence="3" key="1">
    <citation type="submission" date="2023-03" db="EMBL/GenBank/DDBJ databases">
        <title>Massive genome expansion in bonnet fungi (Mycena s.s.) driven by repeated elements and novel gene families across ecological guilds.</title>
        <authorList>
            <consortium name="Lawrence Berkeley National Laboratory"/>
            <person name="Harder C.B."/>
            <person name="Miyauchi S."/>
            <person name="Viragh M."/>
            <person name="Kuo A."/>
            <person name="Thoen E."/>
            <person name="Andreopoulos B."/>
            <person name="Lu D."/>
            <person name="Skrede I."/>
            <person name="Drula E."/>
            <person name="Henrissat B."/>
            <person name="Morin E."/>
            <person name="Kohler A."/>
            <person name="Barry K."/>
            <person name="LaButti K."/>
            <person name="Morin E."/>
            <person name="Salamov A."/>
            <person name="Lipzen A."/>
            <person name="Mereny Z."/>
            <person name="Hegedus B."/>
            <person name="Baldrian P."/>
            <person name="Stursova M."/>
            <person name="Weitz H."/>
            <person name="Taylor A."/>
            <person name="Grigoriev I.V."/>
            <person name="Nagy L.G."/>
            <person name="Martin F."/>
            <person name="Kauserud H."/>
        </authorList>
    </citation>
    <scope>NUCLEOTIDE SEQUENCE</scope>
    <source>
        <strain evidence="3">CBHHK188m</strain>
    </source>
</reference>
<sequence length="795" mass="90003">MSQDEMLPPFHTRNSPPRPSSNKRKTIKESPRKRHLATTEDYQSGNLEKRRDAVLADIGYVPKVSVPFFFGSVFPDVPPTRVKDVDGRLKKGHHLVKADNEFHWAAFPKNPSQMSEHEDLAFSPLDKIWEAIVRMGQNSLSRAPTLALEQNPNRTPVSDRSENTRPDGQCAMTDAAIMTVLADLGMSYSSYSNVVPWEFKKKDTEYDAVDNLRKVVWTCHNTLLIDPRRRFIFGITIEDTQTTVWYFSRTAIMATERFDFVKKPSFIWSWLSRLLSLRNSALTLPFPYTEILPNQSKVIQFKMEVGGTVYVTCGPLYDYSADAIRGRGMRVWKVYKDGAPDVFFVIKDVWILRDSVSEGAQLRRLYEHLEHVQPSPDGRKPTDYFLSLVADEFVKLSDGTEDDTHLVMMRNQEIPNEAGYMRLGFTRHATRSRPSQPSHPSQIRGSKTLTMRPHASGLPPLDLPSVKSPVRHDYLPRKHYRIVFENVGTTVYNLQSLSDVMNAVADAVEGLNILHSLKLVHRDITPANILVINGIGKLSDLEYSKSVDRDGPAVDIEISNAIPKDSEHKTGTKAYIAIEVERDKYLFTTRLYTPAGTDEVVKLEPPPDFCFNPIHDLESIFWIVLWVLTHYRVEITRHDGQSKLAANFFDLTSPSCNLSRFEALSYDQFQPTQFPGPFSHAVKSLLQVRSALLEAYRKFETGYALHLSTGNDSHFPVEFDGLHRTFVELFRQTAEDSSGIIFFVETDDEDGESNGGVLGDETSDSDSSIEAPPTKRSKAATGRVPAKRIVKLHTS</sequence>
<dbReference type="EMBL" id="JARJLG010000092">
    <property type="protein sequence ID" value="KAJ7747919.1"/>
    <property type="molecule type" value="Genomic_DNA"/>
</dbReference>
<name>A0AAD7ISB2_9AGAR</name>
<comment type="caution">
    <text evidence="3">The sequence shown here is derived from an EMBL/GenBank/DDBJ whole genome shotgun (WGS) entry which is preliminary data.</text>
</comment>
<keyword evidence="4" id="KW-1185">Reference proteome</keyword>
<dbReference type="InterPro" id="IPR011009">
    <property type="entry name" value="Kinase-like_dom_sf"/>
</dbReference>
<dbReference type="InterPro" id="IPR000719">
    <property type="entry name" value="Prot_kinase_dom"/>
</dbReference>
<feature type="region of interest" description="Disordered" evidence="1">
    <location>
        <begin position="429"/>
        <end position="463"/>
    </location>
</feature>
<gene>
    <name evidence="3" type="ORF">DFH07DRAFT_1062626</name>
</gene>
<evidence type="ECO:0000256" key="1">
    <source>
        <dbReference type="SAM" id="MobiDB-lite"/>
    </source>
</evidence>
<dbReference type="PROSITE" id="PS50011">
    <property type="entry name" value="PROTEIN_KINASE_DOM"/>
    <property type="match status" value="1"/>
</dbReference>
<dbReference type="PANTHER" id="PTHR38248:SF2">
    <property type="entry name" value="FUNK1 11"/>
    <property type="match status" value="1"/>
</dbReference>
<dbReference type="PANTHER" id="PTHR38248">
    <property type="entry name" value="FUNK1 6"/>
    <property type="match status" value="1"/>
</dbReference>
<organism evidence="3 4">
    <name type="scientific">Mycena maculata</name>
    <dbReference type="NCBI Taxonomy" id="230809"/>
    <lineage>
        <taxon>Eukaryota</taxon>
        <taxon>Fungi</taxon>
        <taxon>Dikarya</taxon>
        <taxon>Basidiomycota</taxon>
        <taxon>Agaricomycotina</taxon>
        <taxon>Agaricomycetes</taxon>
        <taxon>Agaricomycetidae</taxon>
        <taxon>Agaricales</taxon>
        <taxon>Marasmiineae</taxon>
        <taxon>Mycenaceae</taxon>
        <taxon>Mycena</taxon>
    </lineage>
</organism>
<feature type="domain" description="Protein kinase" evidence="2">
    <location>
        <begin position="350"/>
        <end position="795"/>
    </location>
</feature>
<feature type="region of interest" description="Disordered" evidence="1">
    <location>
        <begin position="149"/>
        <end position="168"/>
    </location>
</feature>
<dbReference type="Pfam" id="PF17667">
    <property type="entry name" value="Pkinase_fungal"/>
    <property type="match status" value="1"/>
</dbReference>